<accession>A0A7Y0M229</accession>
<keyword evidence="1" id="KW-1133">Transmembrane helix</keyword>
<sequence>MPSVLDLVLHPDRRRPDPAPVRVDLRIVFSAGLAAWVVALVVTWALARGDGNGPTEAVWTCVAGVGLGVVALVWEHYRRPEDLDLPGVVDRPADVDLPGPAA</sequence>
<evidence type="ECO:0000313" key="3">
    <source>
        <dbReference type="Proteomes" id="UP000562124"/>
    </source>
</evidence>
<organism evidence="2 3">
    <name type="scientific">Cellulomonas fimi</name>
    <dbReference type="NCBI Taxonomy" id="1708"/>
    <lineage>
        <taxon>Bacteria</taxon>
        <taxon>Bacillati</taxon>
        <taxon>Actinomycetota</taxon>
        <taxon>Actinomycetes</taxon>
        <taxon>Micrococcales</taxon>
        <taxon>Cellulomonadaceae</taxon>
        <taxon>Cellulomonas</taxon>
    </lineage>
</organism>
<dbReference type="RefSeq" id="WP_169325401.1">
    <property type="nucleotide sequence ID" value="NZ_JABCJJ010000022.1"/>
</dbReference>
<gene>
    <name evidence="2" type="ORF">HIR71_12465</name>
</gene>
<keyword evidence="3" id="KW-1185">Reference proteome</keyword>
<feature type="transmembrane region" description="Helical" evidence="1">
    <location>
        <begin position="23"/>
        <end position="45"/>
    </location>
</feature>
<dbReference type="Proteomes" id="UP000562124">
    <property type="component" value="Unassembled WGS sequence"/>
</dbReference>
<feature type="transmembrane region" description="Helical" evidence="1">
    <location>
        <begin position="57"/>
        <end position="74"/>
    </location>
</feature>
<dbReference type="InterPro" id="IPR019681">
    <property type="entry name" value="DUF2530"/>
</dbReference>
<keyword evidence="1" id="KW-0472">Membrane</keyword>
<dbReference type="EMBL" id="JABCJJ010000022">
    <property type="protein sequence ID" value="NMR21022.1"/>
    <property type="molecule type" value="Genomic_DNA"/>
</dbReference>
<name>A0A7Y0M229_CELFI</name>
<dbReference type="AlphaFoldDB" id="A0A7Y0M229"/>
<proteinExistence type="predicted"/>
<keyword evidence="1" id="KW-0812">Transmembrane</keyword>
<evidence type="ECO:0000256" key="1">
    <source>
        <dbReference type="SAM" id="Phobius"/>
    </source>
</evidence>
<protein>
    <submittedName>
        <fullName evidence="2">DUF2530 domain-containing protein</fullName>
    </submittedName>
</protein>
<comment type="caution">
    <text evidence="2">The sequence shown here is derived from an EMBL/GenBank/DDBJ whole genome shotgun (WGS) entry which is preliminary data.</text>
</comment>
<evidence type="ECO:0000313" key="2">
    <source>
        <dbReference type="EMBL" id="NMR21022.1"/>
    </source>
</evidence>
<dbReference type="Pfam" id="PF10745">
    <property type="entry name" value="DUF2530"/>
    <property type="match status" value="1"/>
</dbReference>
<reference evidence="2 3" key="1">
    <citation type="submission" date="2020-04" db="EMBL/GenBank/DDBJ databases">
        <title>Sequencing and Assembly of C. fimi.</title>
        <authorList>
            <person name="Ramsey A.R."/>
        </authorList>
    </citation>
    <scope>NUCLEOTIDE SEQUENCE [LARGE SCALE GENOMIC DNA]</scope>
    <source>
        <strain evidence="2 3">SB</strain>
    </source>
</reference>